<keyword evidence="1" id="KW-0808">Transferase</keyword>
<accession>A0ABP0NKF3</accession>
<sequence length="343" mass="37724">MAPPKAPATTERILELLKGEGLAGRQCAETTLEYRGQWQPKPNGAETGHGVVPQDWALDVASENDRQLASYGWAGGAQLCLSNAFGEAQRIEAQAQDLIENGCTEEDPSVQCIRAIARASEEREALMRRQWCDIDFQQGEEANQELLKHLERDFAGQLLHTAQRDLRQETTDEWYHIKRHDPVPGQVYLTASIGGESLELSGHDDASGRHRWQLLPEGQAEGRRTTASWHLIRLLGGTSPGRRLLSRGPSRRLELCDFDDGSGRQRWQVERTGTSTARIKPAHHSGDPGVGAARQVEESARGCFLGSAGSRVVLQEEAVQWKIQGPTGGFAGESFQDGGFSPE</sequence>
<dbReference type="GO" id="GO:0032259">
    <property type="term" value="P:methylation"/>
    <property type="evidence" value="ECO:0007669"/>
    <property type="project" value="UniProtKB-KW"/>
</dbReference>
<gene>
    <name evidence="1" type="ORF">SCF082_LOCUS33019</name>
</gene>
<dbReference type="Proteomes" id="UP001642464">
    <property type="component" value="Unassembled WGS sequence"/>
</dbReference>
<keyword evidence="2" id="KW-1185">Reference proteome</keyword>
<evidence type="ECO:0000313" key="1">
    <source>
        <dbReference type="EMBL" id="CAK9063936.1"/>
    </source>
</evidence>
<reference evidence="1 2" key="1">
    <citation type="submission" date="2024-02" db="EMBL/GenBank/DDBJ databases">
        <authorList>
            <person name="Chen Y."/>
            <person name="Shah S."/>
            <person name="Dougan E. K."/>
            <person name="Thang M."/>
            <person name="Chan C."/>
        </authorList>
    </citation>
    <scope>NUCLEOTIDE SEQUENCE [LARGE SCALE GENOMIC DNA]</scope>
</reference>
<dbReference type="EMBL" id="CAXAMM010029002">
    <property type="protein sequence ID" value="CAK9063936.1"/>
    <property type="molecule type" value="Genomic_DNA"/>
</dbReference>
<evidence type="ECO:0000313" key="2">
    <source>
        <dbReference type="Proteomes" id="UP001642464"/>
    </source>
</evidence>
<protein>
    <submittedName>
        <fullName evidence="1">Protein-lysine methyltransferase METTL21B</fullName>
    </submittedName>
</protein>
<dbReference type="GO" id="GO:0008168">
    <property type="term" value="F:methyltransferase activity"/>
    <property type="evidence" value="ECO:0007669"/>
    <property type="project" value="UniProtKB-KW"/>
</dbReference>
<keyword evidence="1" id="KW-0489">Methyltransferase</keyword>
<organism evidence="1 2">
    <name type="scientific">Durusdinium trenchii</name>
    <dbReference type="NCBI Taxonomy" id="1381693"/>
    <lineage>
        <taxon>Eukaryota</taxon>
        <taxon>Sar</taxon>
        <taxon>Alveolata</taxon>
        <taxon>Dinophyceae</taxon>
        <taxon>Suessiales</taxon>
        <taxon>Symbiodiniaceae</taxon>
        <taxon>Durusdinium</taxon>
    </lineage>
</organism>
<feature type="non-terminal residue" evidence="1">
    <location>
        <position position="343"/>
    </location>
</feature>
<name>A0ABP0NKF3_9DINO</name>
<proteinExistence type="predicted"/>
<comment type="caution">
    <text evidence="1">The sequence shown here is derived from an EMBL/GenBank/DDBJ whole genome shotgun (WGS) entry which is preliminary data.</text>
</comment>